<evidence type="ECO:0000256" key="3">
    <source>
        <dbReference type="ARBA" id="ARBA00022777"/>
    </source>
</evidence>
<feature type="domain" description="Protein kinase" evidence="6">
    <location>
        <begin position="15"/>
        <end position="258"/>
    </location>
</feature>
<dbReference type="SUPFAM" id="SSF48452">
    <property type="entry name" value="TPR-like"/>
    <property type="match status" value="1"/>
</dbReference>
<dbReference type="PROSITE" id="PS50011">
    <property type="entry name" value="PROTEIN_KINASE_DOM"/>
    <property type="match status" value="1"/>
</dbReference>
<dbReference type="InterPro" id="IPR011990">
    <property type="entry name" value="TPR-like_helical_dom_sf"/>
</dbReference>
<evidence type="ECO:0000313" key="8">
    <source>
        <dbReference type="Proteomes" id="UP001600941"/>
    </source>
</evidence>
<dbReference type="SUPFAM" id="SSF56112">
    <property type="entry name" value="Protein kinase-like (PK-like)"/>
    <property type="match status" value="1"/>
</dbReference>
<comment type="caution">
    <text evidence="7">The sequence shown here is derived from an EMBL/GenBank/DDBJ whole genome shotgun (WGS) entry which is preliminary data.</text>
</comment>
<dbReference type="PROSITE" id="PS00108">
    <property type="entry name" value="PROTEIN_KINASE_ST"/>
    <property type="match status" value="1"/>
</dbReference>
<feature type="repeat" description="TPR" evidence="5">
    <location>
        <begin position="439"/>
        <end position="472"/>
    </location>
</feature>
<proteinExistence type="predicted"/>
<name>A0ABQ0BWY2_9FIRM</name>
<gene>
    <name evidence="7" type="ORF">K340107D12_38550</name>
</gene>
<keyword evidence="8" id="KW-1185">Reference proteome</keyword>
<dbReference type="SMART" id="SM00220">
    <property type="entry name" value="S_TKc"/>
    <property type="match status" value="1"/>
</dbReference>
<dbReference type="InterPro" id="IPR011009">
    <property type="entry name" value="Kinase-like_dom_sf"/>
</dbReference>
<keyword evidence="4" id="KW-0067">ATP-binding</keyword>
<keyword evidence="5" id="KW-0802">TPR repeat</keyword>
<evidence type="ECO:0000256" key="5">
    <source>
        <dbReference type="PROSITE-ProRule" id="PRU00339"/>
    </source>
</evidence>
<organism evidence="7 8">
    <name type="scientific">Blautia parvula</name>
    <dbReference type="NCBI Taxonomy" id="2877527"/>
    <lineage>
        <taxon>Bacteria</taxon>
        <taxon>Bacillati</taxon>
        <taxon>Bacillota</taxon>
        <taxon>Clostridia</taxon>
        <taxon>Lachnospirales</taxon>
        <taxon>Lachnospiraceae</taxon>
        <taxon>Blautia</taxon>
    </lineage>
</organism>
<evidence type="ECO:0000256" key="1">
    <source>
        <dbReference type="ARBA" id="ARBA00022679"/>
    </source>
</evidence>
<evidence type="ECO:0000256" key="2">
    <source>
        <dbReference type="ARBA" id="ARBA00022741"/>
    </source>
</evidence>
<dbReference type="PANTHER" id="PTHR43289:SF34">
    <property type="entry name" value="SERINE_THREONINE-PROTEIN KINASE YBDM-RELATED"/>
    <property type="match status" value="1"/>
</dbReference>
<dbReference type="Gene3D" id="1.10.510.10">
    <property type="entry name" value="Transferase(Phosphotransferase) domain 1"/>
    <property type="match status" value="1"/>
</dbReference>
<dbReference type="InterPro" id="IPR008271">
    <property type="entry name" value="Ser/Thr_kinase_AS"/>
</dbReference>
<reference evidence="7 8" key="1">
    <citation type="submission" date="2024-04" db="EMBL/GenBank/DDBJ databases">
        <title>Defined microbial consortia suppress multidrug-resistant proinflammatory Enterobacteriaceae via ecological control.</title>
        <authorList>
            <person name="Furuichi M."/>
            <person name="Kawaguchi T."/>
            <person name="Pust M."/>
            <person name="Yasuma K."/>
            <person name="Plichta D."/>
            <person name="Hasegawa N."/>
            <person name="Ohya T."/>
            <person name="Bhattarai S."/>
            <person name="Sasajima S."/>
            <person name="Aoto Y."/>
            <person name="Tuganbaev T."/>
            <person name="Yaginuma M."/>
            <person name="Ueda M."/>
            <person name="Okahashi N."/>
            <person name="Amafuji K."/>
            <person name="Kiridooshi Y."/>
            <person name="Sugita K."/>
            <person name="Strazar M."/>
            <person name="Skelly A."/>
            <person name="Suda W."/>
            <person name="Hattori M."/>
            <person name="Nakamoto N."/>
            <person name="Caballero S."/>
            <person name="Norman J."/>
            <person name="Olle B."/>
            <person name="Tanoue T."/>
            <person name="Arita M."/>
            <person name="Bucci V."/>
            <person name="Atarashi K."/>
            <person name="Xavier R."/>
            <person name="Honda K."/>
        </authorList>
    </citation>
    <scope>NUCLEOTIDE SEQUENCE [LARGE SCALE GENOMIC DNA]</scope>
    <source>
        <strain evidence="8">k34-0107-D12</strain>
    </source>
</reference>
<dbReference type="InterPro" id="IPR019734">
    <property type="entry name" value="TPR_rpt"/>
</dbReference>
<dbReference type="CDD" id="cd14014">
    <property type="entry name" value="STKc_PknB_like"/>
    <property type="match status" value="1"/>
</dbReference>
<dbReference type="PROSITE" id="PS50005">
    <property type="entry name" value="TPR"/>
    <property type="match status" value="1"/>
</dbReference>
<protein>
    <recommendedName>
        <fullName evidence="6">Protein kinase domain-containing protein</fullName>
    </recommendedName>
</protein>
<dbReference type="Gene3D" id="1.25.40.10">
    <property type="entry name" value="Tetratricopeptide repeat domain"/>
    <property type="match status" value="1"/>
</dbReference>
<evidence type="ECO:0000259" key="6">
    <source>
        <dbReference type="PROSITE" id="PS50011"/>
    </source>
</evidence>
<sequence>MLFVYGEKRLLGERYRLDKILGKGGQGKVYLAFDIKLEKYWAVKRIPAGSSREAEIMRYLEHPALPRIVDTLRTDGYCYLVMDYLEGFTLEEIKKSGKKIPWSKRIRWAIQLCSLLEYLHGPAKGIIYQDMKPSNLLVHISGDIRILDFGIASLANKSGSGYGTPGFAAPEQFSGSAEERTDIYGLGAVLRYMEQTDEHRSKIYKKWRHIADKCMETSPGKRYRNIRAVKRELQNLEEWMHTRQRVYAGSVFLAVGFLLLLGAQVRRQELLLDAGRLLGFRKDIGLADTADYREARRYFLKEQEGTEKGELYRKILDAIEEAPSKRNWVEAGAAIETLEKSAGTSWEKAGEQIFLANIVQAYESELGFSNQESAEKAQGLLLQAEKNVKENSRETYAPVYRVEIYYQLAVIYGKLDNPVKSIRYYELLLEEKIPVNLEQEARLSIAAMYRQMQEYMEAEKCYERYLSDFPQDAEAYCAYALMEAAERENQKKAESLLSLMEKRGAKKDGFNSKKIKNKIKALETEETE</sequence>
<dbReference type="InterPro" id="IPR000719">
    <property type="entry name" value="Prot_kinase_dom"/>
</dbReference>
<keyword evidence="2" id="KW-0547">Nucleotide-binding</keyword>
<evidence type="ECO:0000256" key="4">
    <source>
        <dbReference type="ARBA" id="ARBA00022840"/>
    </source>
</evidence>
<keyword evidence="3" id="KW-0418">Kinase</keyword>
<dbReference type="Pfam" id="PF00069">
    <property type="entry name" value="Pkinase"/>
    <property type="match status" value="1"/>
</dbReference>
<dbReference type="Pfam" id="PF13428">
    <property type="entry name" value="TPR_14"/>
    <property type="match status" value="1"/>
</dbReference>
<evidence type="ECO:0000313" key="7">
    <source>
        <dbReference type="EMBL" id="GAA6501039.1"/>
    </source>
</evidence>
<accession>A0ABQ0BWY2</accession>
<keyword evidence="1" id="KW-0808">Transferase</keyword>
<dbReference type="PANTHER" id="PTHR43289">
    <property type="entry name" value="MITOGEN-ACTIVATED PROTEIN KINASE KINASE KINASE 20-RELATED"/>
    <property type="match status" value="1"/>
</dbReference>
<dbReference type="Proteomes" id="UP001600941">
    <property type="component" value="Unassembled WGS sequence"/>
</dbReference>
<dbReference type="EMBL" id="BAABZQ010000001">
    <property type="protein sequence ID" value="GAA6501039.1"/>
    <property type="molecule type" value="Genomic_DNA"/>
</dbReference>
<dbReference type="Gene3D" id="3.30.200.20">
    <property type="entry name" value="Phosphorylase Kinase, domain 1"/>
    <property type="match status" value="1"/>
</dbReference>